<organism evidence="1 2">
    <name type="scientific">Artomyces pyxidatus</name>
    <dbReference type="NCBI Taxonomy" id="48021"/>
    <lineage>
        <taxon>Eukaryota</taxon>
        <taxon>Fungi</taxon>
        <taxon>Dikarya</taxon>
        <taxon>Basidiomycota</taxon>
        <taxon>Agaricomycotina</taxon>
        <taxon>Agaricomycetes</taxon>
        <taxon>Russulales</taxon>
        <taxon>Auriscalpiaceae</taxon>
        <taxon>Artomyces</taxon>
    </lineage>
</organism>
<comment type="caution">
    <text evidence="1">The sequence shown here is derived from an EMBL/GenBank/DDBJ whole genome shotgun (WGS) entry which is preliminary data.</text>
</comment>
<proteinExistence type="predicted"/>
<keyword evidence="2" id="KW-1185">Reference proteome</keyword>
<sequence length="547" mass="61180">MPSMNNQGAVPASIHRFPPKLLDVIFRKLVLIAGDAFVESMRAPSCLAVTQVCRKWRQVAYHCSDIWTDIPLQSKEWTRIALERSRPQPITVRWCSASSRARDPGVALTLDINTLGYVLDELPRIRVLWLHVDEHRWKSIIDVVLDAFKYQSASVMDTLTIEIVSPGGVRKLKNLPPTVRSLRMMGLSLPVRAFKGHKQLRSLSLERCTIFQGAGEFMATLRDLPQLEYLLIGSEVLPDGSFYEGPTEFLDKYGRHRQVSLPNLRSLTMYGDPLEVDLALRLLHIPLSCAIILHYEDVLESDDPDDTDALAIVATLNDYYSRAGDEPVAFEHVLIAENRGRQLPEHHISATRPRSSQHSPGRMYLDIPWPKDQALEYTTDLLISLSVISEAKCLTVVNLTAFGRQEWVYIGECMEDVKKIVLKCSNGSKRALAAFLALKAAISSSRSVFPKLHCLVVELHNGRTAVDGDGGAGSSPVTEKGTIWRQAGCPVETTLKISLSKPFSERNSQVGIPRSYEEMSESLHNNTCIAYESDNAETECLLPDDEF</sequence>
<gene>
    <name evidence="1" type="ORF">BV25DRAFT_1841647</name>
</gene>
<reference evidence="1" key="1">
    <citation type="submission" date="2021-03" db="EMBL/GenBank/DDBJ databases">
        <authorList>
            <consortium name="DOE Joint Genome Institute"/>
            <person name="Ahrendt S."/>
            <person name="Looney B.P."/>
            <person name="Miyauchi S."/>
            <person name="Morin E."/>
            <person name="Drula E."/>
            <person name="Courty P.E."/>
            <person name="Chicoki N."/>
            <person name="Fauchery L."/>
            <person name="Kohler A."/>
            <person name="Kuo A."/>
            <person name="Labutti K."/>
            <person name="Pangilinan J."/>
            <person name="Lipzen A."/>
            <person name="Riley R."/>
            <person name="Andreopoulos W."/>
            <person name="He G."/>
            <person name="Johnson J."/>
            <person name="Barry K.W."/>
            <person name="Grigoriev I.V."/>
            <person name="Nagy L."/>
            <person name="Hibbett D."/>
            <person name="Henrissat B."/>
            <person name="Matheny P.B."/>
            <person name="Labbe J."/>
            <person name="Martin F."/>
        </authorList>
    </citation>
    <scope>NUCLEOTIDE SEQUENCE</scope>
    <source>
        <strain evidence="1">HHB10654</strain>
    </source>
</reference>
<reference evidence="1" key="2">
    <citation type="journal article" date="2022" name="New Phytol.">
        <title>Evolutionary transition to the ectomycorrhizal habit in the genomes of a hyperdiverse lineage of mushroom-forming fungi.</title>
        <authorList>
            <person name="Looney B."/>
            <person name="Miyauchi S."/>
            <person name="Morin E."/>
            <person name="Drula E."/>
            <person name="Courty P.E."/>
            <person name="Kohler A."/>
            <person name="Kuo A."/>
            <person name="LaButti K."/>
            <person name="Pangilinan J."/>
            <person name="Lipzen A."/>
            <person name="Riley R."/>
            <person name="Andreopoulos W."/>
            <person name="He G."/>
            <person name="Johnson J."/>
            <person name="Nolan M."/>
            <person name="Tritt A."/>
            <person name="Barry K.W."/>
            <person name="Grigoriev I.V."/>
            <person name="Nagy L.G."/>
            <person name="Hibbett D."/>
            <person name="Henrissat B."/>
            <person name="Matheny P.B."/>
            <person name="Labbe J."/>
            <person name="Martin F.M."/>
        </authorList>
    </citation>
    <scope>NUCLEOTIDE SEQUENCE</scope>
    <source>
        <strain evidence="1">HHB10654</strain>
    </source>
</reference>
<dbReference type="EMBL" id="MU277247">
    <property type="protein sequence ID" value="KAI0057418.1"/>
    <property type="molecule type" value="Genomic_DNA"/>
</dbReference>
<evidence type="ECO:0000313" key="1">
    <source>
        <dbReference type="EMBL" id="KAI0057418.1"/>
    </source>
</evidence>
<accession>A0ACB8SLS8</accession>
<protein>
    <submittedName>
        <fullName evidence="1">Uncharacterized protein</fullName>
    </submittedName>
</protein>
<name>A0ACB8SLS8_9AGAM</name>
<dbReference type="Proteomes" id="UP000814140">
    <property type="component" value="Unassembled WGS sequence"/>
</dbReference>
<evidence type="ECO:0000313" key="2">
    <source>
        <dbReference type="Proteomes" id="UP000814140"/>
    </source>
</evidence>